<keyword evidence="2" id="KW-1185">Reference proteome</keyword>
<evidence type="ECO:0000313" key="2">
    <source>
        <dbReference type="Proteomes" id="UP001501725"/>
    </source>
</evidence>
<protein>
    <submittedName>
        <fullName evidence="1">Uncharacterized protein</fullName>
    </submittedName>
</protein>
<name>A0ABP8HGR2_9BACT</name>
<dbReference type="EMBL" id="BAABGY010000011">
    <property type="protein sequence ID" value="GAA4339110.1"/>
    <property type="molecule type" value="Genomic_DNA"/>
</dbReference>
<reference evidence="2" key="1">
    <citation type="journal article" date="2019" name="Int. J. Syst. Evol. Microbiol.">
        <title>The Global Catalogue of Microorganisms (GCM) 10K type strain sequencing project: providing services to taxonomists for standard genome sequencing and annotation.</title>
        <authorList>
            <consortium name="The Broad Institute Genomics Platform"/>
            <consortium name="The Broad Institute Genome Sequencing Center for Infectious Disease"/>
            <person name="Wu L."/>
            <person name="Ma J."/>
        </authorList>
    </citation>
    <scope>NUCLEOTIDE SEQUENCE [LARGE SCALE GENOMIC DNA]</scope>
    <source>
        <strain evidence="2">JCM 17919</strain>
    </source>
</reference>
<sequence length="57" mass="6362">MKPSKNTQASTSIIRNPLTWILLLSLTTFSSCFRSSYRSSEGCPSMNIPSMRASYRG</sequence>
<dbReference type="Proteomes" id="UP001501725">
    <property type="component" value="Unassembled WGS sequence"/>
</dbReference>
<proteinExistence type="predicted"/>
<organism evidence="1 2">
    <name type="scientific">Flaviaesturariibacter amylovorans</name>
    <dbReference type="NCBI Taxonomy" id="1084520"/>
    <lineage>
        <taxon>Bacteria</taxon>
        <taxon>Pseudomonadati</taxon>
        <taxon>Bacteroidota</taxon>
        <taxon>Chitinophagia</taxon>
        <taxon>Chitinophagales</taxon>
        <taxon>Chitinophagaceae</taxon>
        <taxon>Flaviaestuariibacter</taxon>
    </lineage>
</organism>
<comment type="caution">
    <text evidence="1">The sequence shown here is derived from an EMBL/GenBank/DDBJ whole genome shotgun (WGS) entry which is preliminary data.</text>
</comment>
<dbReference type="RefSeq" id="WP_345257210.1">
    <property type="nucleotide sequence ID" value="NZ_BAABGY010000011.1"/>
</dbReference>
<gene>
    <name evidence="1" type="ORF">GCM10023184_36000</name>
</gene>
<evidence type="ECO:0000313" key="1">
    <source>
        <dbReference type="EMBL" id="GAA4339110.1"/>
    </source>
</evidence>
<dbReference type="PROSITE" id="PS51257">
    <property type="entry name" value="PROKAR_LIPOPROTEIN"/>
    <property type="match status" value="1"/>
</dbReference>
<accession>A0ABP8HGR2</accession>